<dbReference type="Gene3D" id="3.40.50.300">
    <property type="entry name" value="P-loop containing nucleotide triphosphate hydrolases"/>
    <property type="match status" value="3"/>
</dbReference>
<feature type="compositionally biased region" description="Basic residues" evidence="1">
    <location>
        <begin position="633"/>
        <end position="652"/>
    </location>
</feature>
<dbReference type="KEGG" id="aaf:AURANDRAFT_25816"/>
<feature type="region of interest" description="Disordered" evidence="1">
    <location>
        <begin position="268"/>
        <end position="292"/>
    </location>
</feature>
<dbReference type="FunFam" id="3.40.50.300:FF:000587">
    <property type="entry name" value="von Willebrand factor A domain containing 8"/>
    <property type="match status" value="1"/>
</dbReference>
<reference evidence="3 4" key="1">
    <citation type="journal article" date="2011" name="Proc. Natl. Acad. Sci. U.S.A.">
        <title>Niche of harmful alga Aureococcus anophagefferens revealed through ecogenomics.</title>
        <authorList>
            <person name="Gobler C.J."/>
            <person name="Berry D.L."/>
            <person name="Dyhrman S.T."/>
            <person name="Wilhelm S.W."/>
            <person name="Salamov A."/>
            <person name="Lobanov A.V."/>
            <person name="Zhang Y."/>
            <person name="Collier J.L."/>
            <person name="Wurch L.L."/>
            <person name="Kustka A.B."/>
            <person name="Dill B.D."/>
            <person name="Shah M."/>
            <person name="VerBerkmoes N.C."/>
            <person name="Kuo A."/>
            <person name="Terry A."/>
            <person name="Pangilinan J."/>
            <person name="Lindquist E.A."/>
            <person name="Lucas S."/>
            <person name="Paulsen I.T."/>
            <person name="Hattenrath-Lehmann T.K."/>
            <person name="Talmage S.C."/>
            <person name="Walker E.A."/>
            <person name="Koch F."/>
            <person name="Burson A.M."/>
            <person name="Marcoval M.A."/>
            <person name="Tang Y.Z."/>
            <person name="Lecleir G.R."/>
            <person name="Coyne K.J."/>
            <person name="Berg G.M."/>
            <person name="Bertrand E.M."/>
            <person name="Saito M.A."/>
            <person name="Gladyshev V.N."/>
            <person name="Grigoriev I.V."/>
        </authorList>
    </citation>
    <scope>NUCLEOTIDE SEQUENCE [LARGE SCALE GENOMIC DNA]</scope>
    <source>
        <strain evidence="4">CCMP 1984</strain>
    </source>
</reference>
<dbReference type="InterPro" id="IPR003593">
    <property type="entry name" value="AAA+_ATPase"/>
</dbReference>
<dbReference type="GeneID" id="20220109"/>
<dbReference type="GO" id="GO:0016887">
    <property type="term" value="F:ATP hydrolysis activity"/>
    <property type="evidence" value="ECO:0007669"/>
    <property type="project" value="InterPro"/>
</dbReference>
<dbReference type="Proteomes" id="UP000002729">
    <property type="component" value="Unassembled WGS sequence"/>
</dbReference>
<dbReference type="InterPro" id="IPR039891">
    <property type="entry name" value="VWA8"/>
</dbReference>
<organism evidence="4">
    <name type="scientific">Aureococcus anophagefferens</name>
    <name type="common">Harmful bloom alga</name>
    <dbReference type="NCBI Taxonomy" id="44056"/>
    <lineage>
        <taxon>Eukaryota</taxon>
        <taxon>Sar</taxon>
        <taxon>Stramenopiles</taxon>
        <taxon>Ochrophyta</taxon>
        <taxon>Pelagophyceae</taxon>
        <taxon>Pelagomonadales</taxon>
        <taxon>Pelagomonadaceae</taxon>
        <taxon>Aureococcus</taxon>
    </lineage>
</organism>
<dbReference type="GO" id="GO:0005524">
    <property type="term" value="F:ATP binding"/>
    <property type="evidence" value="ECO:0007669"/>
    <property type="project" value="InterPro"/>
</dbReference>
<dbReference type="EMBL" id="GL833127">
    <property type="protein sequence ID" value="EGB08474.1"/>
    <property type="molecule type" value="Genomic_DNA"/>
</dbReference>
<dbReference type="OMA" id="KGHDIKQ"/>
<dbReference type="PANTHER" id="PTHR21610">
    <property type="entry name" value="VON WILLEBRAND FACTOR A DOMAIN-CONTAINING PROTEIN 8"/>
    <property type="match status" value="1"/>
</dbReference>
<keyword evidence="4" id="KW-1185">Reference proteome</keyword>
<dbReference type="SMART" id="SM00382">
    <property type="entry name" value="AAA"/>
    <property type="match status" value="2"/>
</dbReference>
<feature type="domain" description="AAA+ ATPase" evidence="2">
    <location>
        <begin position="681"/>
        <end position="791"/>
    </location>
</feature>
<dbReference type="InterPro" id="IPR027417">
    <property type="entry name" value="P-loop_NTPase"/>
</dbReference>
<accession>F0Y7Q6</accession>
<dbReference type="SUPFAM" id="SSF52540">
    <property type="entry name" value="P-loop containing nucleoside triphosphate hydrolases"/>
    <property type="match status" value="3"/>
</dbReference>
<feature type="region of interest" description="Disordered" evidence="1">
    <location>
        <begin position="624"/>
        <end position="654"/>
    </location>
</feature>
<evidence type="ECO:0000313" key="3">
    <source>
        <dbReference type="EMBL" id="EGB08474.1"/>
    </source>
</evidence>
<evidence type="ECO:0000259" key="2">
    <source>
        <dbReference type="SMART" id="SM00382"/>
    </source>
</evidence>
<dbReference type="RefSeq" id="XP_009036487.1">
    <property type="nucleotide sequence ID" value="XM_009038239.1"/>
</dbReference>
<feature type="domain" description="AAA+ ATPase" evidence="2">
    <location>
        <begin position="341"/>
        <end position="620"/>
    </location>
</feature>
<dbReference type="OrthoDB" id="5186at2759"/>
<dbReference type="InParanoid" id="F0Y7Q6"/>
<dbReference type="eggNOG" id="KOG1808">
    <property type="taxonomic scope" value="Eukaryota"/>
</dbReference>
<dbReference type="Pfam" id="PF07728">
    <property type="entry name" value="AAA_5"/>
    <property type="match status" value="3"/>
</dbReference>
<dbReference type="AlphaFoldDB" id="F0Y7Q6"/>
<protein>
    <recommendedName>
        <fullName evidence="2">AAA+ ATPase domain-containing protein</fullName>
    </recommendedName>
</protein>
<proteinExistence type="predicted"/>
<name>F0Y7Q6_AURAN</name>
<dbReference type="InterPro" id="IPR011704">
    <property type="entry name" value="ATPase_dyneun-rel_AAA"/>
</dbReference>
<dbReference type="PANTHER" id="PTHR21610:SF9">
    <property type="entry name" value="VON WILLEBRAND FACTOR A DOMAIN-CONTAINING PROTEIN 8"/>
    <property type="match status" value="1"/>
</dbReference>
<dbReference type="GO" id="GO:0005737">
    <property type="term" value="C:cytoplasm"/>
    <property type="evidence" value="ECO:0007669"/>
    <property type="project" value="TreeGrafter"/>
</dbReference>
<feature type="non-terminal residue" evidence="3">
    <location>
        <position position="939"/>
    </location>
</feature>
<sequence>MQKLALKHDMFLIGDPGPRPRALVLQFCELLGRECEFVALTRDTSEGDLKQRREIRDGALVWANQPPVLAALHGRVLVLSGVERAERNVLPLLNNLLENREMALDDGTFLMDAKRFDALCAEDAERASGLDVRGLRRTHEDFIVVAIGVAVPKHAGNPLDPPLRSRFSAYTLGPPSRVELEKAALAAVPDWRADQVMREQPTAARPWAPDGAVESTAALLAAFPRLPPGAALKRAYCYDLLESLKLDADGRAELDAWLDDAGFDVSDESLDADGMPVGRGDDDSDDDDASLDADGVPVAKAAPSAAVLAARAKLLRAPSAPSILSGSQRRVLGAMVQDHVVGVDLCVVGERGVGKTLVIRDFAAALGYRCRTVFCYKDMGARDLTMRRVTDARGNTEWRRSPLIEAALDGGLAVLDGAHRLAPGVLRSTLGRLLSDREIQLPDGTRLVAPAAYAALREIYDDAALQAKGVLRAHPAFRVVCAGEPPSAHNPWISAELAGLMHYHALAPLSSAEQTSLVRHALEAGGAGEPRALAAGEERALLDYGDALRRAVATESILEPLLLTARRLAQIGAHLRSRPQDGVEDAVDHIFAAYQDFLPAPKRATARRMLRDALVTRGVPTAKERGGASFGRRVSRKRDRAASARCHKRSPRRRDLVPRPPFVEMAAHMWALRDMLVDWSLGRHLLLIGNQGVGKNKLADRLLQLLDAEREYVQLHRDTTVQALTASPTLKGGVVVWEDSPLVKAARHGRCLVVDEADKAPLEVVCVLKALVDDGELQLADGRRLARPAATGGAGADAAADAAARAAGDVPVAPGFRLVVLANRPGFPFLGNDFYRECGDAFACHAVENADEASEVQMLRRYGPGVRVKQVVKLTQAFKKLRAMYDDGAISYPYSSRELVKLVQHLDRFPADGLRGAVADVFGFDAQDPQLHAKLMSVL</sequence>
<gene>
    <name evidence="3" type="ORF">AURANDRAFT_25816</name>
</gene>
<evidence type="ECO:0000256" key="1">
    <source>
        <dbReference type="SAM" id="MobiDB-lite"/>
    </source>
</evidence>
<evidence type="ECO:0000313" key="4">
    <source>
        <dbReference type="Proteomes" id="UP000002729"/>
    </source>
</evidence>
<feature type="compositionally biased region" description="Acidic residues" evidence="1">
    <location>
        <begin position="282"/>
        <end position="291"/>
    </location>
</feature>